<feature type="signal peptide" evidence="1">
    <location>
        <begin position="1"/>
        <end position="16"/>
    </location>
</feature>
<accession>A0AA39GQQ4</accession>
<evidence type="ECO:0000313" key="2">
    <source>
        <dbReference type="EMBL" id="KAK0391810.1"/>
    </source>
</evidence>
<keyword evidence="3" id="KW-1185">Reference proteome</keyword>
<reference evidence="2" key="1">
    <citation type="submission" date="2022-10" db="EMBL/GenBank/DDBJ databases">
        <title>Determination and structural analysis of whole genome sequence of Sarocladium strictum F4-1.</title>
        <authorList>
            <person name="Hu L."/>
            <person name="Jiang Y."/>
        </authorList>
    </citation>
    <scope>NUCLEOTIDE SEQUENCE</scope>
    <source>
        <strain evidence="2">F4-1</strain>
    </source>
</reference>
<feature type="chain" id="PRO_5041432262" evidence="1">
    <location>
        <begin position="17"/>
        <end position="347"/>
    </location>
</feature>
<keyword evidence="1" id="KW-0732">Signal</keyword>
<proteinExistence type="predicted"/>
<sequence>MAAINGLLSLIGGASGLATLFDFMIPDPSAVAERGNCLVTVQVGLDGTGGDDGDLEGAGGHFPLVLLFNNNDDQIGQTADADMFLTQIGSGAFETLEIGTGSGNPSWKLPIPLTNGEPVAIVASVHTDQICISSLTIVWPDQQKRGWIGDNGAACGVAWYPSGIIVDDSNYETACTWINAEAADDGLENLADAFYVDLRAFNGRDPSIPDEANELSDEEFWDQWCDNPETQEFSTPNWGRRATRVAAAPVGKSVKETRLVVSNSDRFSALDVCNDKNSFGPDFVSLKDGMWCDMGTKTTKPLCADHVDEDCFQLDESSGRKHKRSMGSRADYSKVIEQNPKKTVMKY</sequence>
<gene>
    <name evidence="2" type="ORF">NLU13_1309</name>
</gene>
<dbReference type="EMBL" id="JAPDFR010000001">
    <property type="protein sequence ID" value="KAK0391810.1"/>
    <property type="molecule type" value="Genomic_DNA"/>
</dbReference>
<organism evidence="2 3">
    <name type="scientific">Sarocladium strictum</name>
    <name type="common">Black bundle disease fungus</name>
    <name type="synonym">Acremonium strictum</name>
    <dbReference type="NCBI Taxonomy" id="5046"/>
    <lineage>
        <taxon>Eukaryota</taxon>
        <taxon>Fungi</taxon>
        <taxon>Dikarya</taxon>
        <taxon>Ascomycota</taxon>
        <taxon>Pezizomycotina</taxon>
        <taxon>Sordariomycetes</taxon>
        <taxon>Hypocreomycetidae</taxon>
        <taxon>Hypocreales</taxon>
        <taxon>Sarocladiaceae</taxon>
        <taxon>Sarocladium</taxon>
    </lineage>
</organism>
<comment type="caution">
    <text evidence="2">The sequence shown here is derived from an EMBL/GenBank/DDBJ whole genome shotgun (WGS) entry which is preliminary data.</text>
</comment>
<dbReference type="Proteomes" id="UP001175261">
    <property type="component" value="Unassembled WGS sequence"/>
</dbReference>
<dbReference type="AlphaFoldDB" id="A0AA39GQQ4"/>
<name>A0AA39GQQ4_SARSR</name>
<protein>
    <submittedName>
        <fullName evidence="2">Uncharacterized protein</fullName>
    </submittedName>
</protein>
<evidence type="ECO:0000256" key="1">
    <source>
        <dbReference type="SAM" id="SignalP"/>
    </source>
</evidence>
<evidence type="ECO:0000313" key="3">
    <source>
        <dbReference type="Proteomes" id="UP001175261"/>
    </source>
</evidence>